<proteinExistence type="predicted"/>
<dbReference type="GeneID" id="84592485"/>
<reference evidence="1" key="2">
    <citation type="submission" date="2025-08" db="UniProtKB">
        <authorList>
            <consortium name="RefSeq"/>
        </authorList>
    </citation>
    <scope>IDENTIFICATION</scope>
</reference>
<name>A0AAJ8BZU5_ASPNG</name>
<dbReference type="KEGG" id="ang:An12g01830"/>
<protein>
    <submittedName>
        <fullName evidence="1">Uncharacterized protein</fullName>
    </submittedName>
</protein>
<reference evidence="1" key="1">
    <citation type="submission" date="2025-02" db="EMBL/GenBank/DDBJ databases">
        <authorList>
            <consortium name="NCBI Genome Project"/>
        </authorList>
    </citation>
    <scope>NUCLEOTIDE SEQUENCE</scope>
</reference>
<sequence length="294" mass="33382">MASICVGYLSLPGFDIFLPDESVADLISTGCYAVLDYAVCFWSSRLQECLKHAIDQKDGMILIEKFLNDFVSTQNQIGCYTQNAATNECLDIPDVISRIRDNIERAVSENVGSFETPQQRESHMNKHDRPFGCSFPQCYRATIRSFSQGVEDTASEPQPTALSQQSSHLIRTNQVEKLTHNDEQRNSIRSSCVTSGRCKCPGTNLRKSCRRRTKQATSASRNTSIGCRPRARNWMYQFSFYPLLKVNLAISRPGFLKKLKEQHQTFKGQSTREIIWEKSGLCLQHVSLYRDIDA</sequence>
<organism evidence="1">
    <name type="scientific">Aspergillus niger</name>
    <dbReference type="NCBI Taxonomy" id="5061"/>
    <lineage>
        <taxon>Eukaryota</taxon>
        <taxon>Fungi</taxon>
        <taxon>Dikarya</taxon>
        <taxon>Ascomycota</taxon>
        <taxon>Pezizomycotina</taxon>
        <taxon>Eurotiomycetes</taxon>
        <taxon>Eurotiomycetidae</taxon>
        <taxon>Eurotiales</taxon>
        <taxon>Aspergillaceae</taxon>
        <taxon>Aspergillus</taxon>
        <taxon>Aspergillus subgen. Circumdati</taxon>
    </lineage>
</organism>
<gene>
    <name evidence="1" type="ORF">An12g01830</name>
</gene>
<dbReference type="VEuPathDB" id="FungiDB:An12g01830"/>
<dbReference type="RefSeq" id="XP_059605531.1">
    <property type="nucleotide sequence ID" value="XM_059750712.1"/>
</dbReference>
<evidence type="ECO:0000313" key="1">
    <source>
        <dbReference type="RefSeq" id="XP_059605531.1"/>
    </source>
</evidence>
<accession>A0AAJ8BZU5</accession>
<dbReference type="AlphaFoldDB" id="A0AAJ8BZU5"/>